<evidence type="ECO:0000313" key="8">
    <source>
        <dbReference type="Proteomes" id="UP001148838"/>
    </source>
</evidence>
<accession>A0ABQ8TAM2</accession>
<dbReference type="CDD" id="cd04702">
    <property type="entry name" value="ASRGL1_like"/>
    <property type="match status" value="1"/>
</dbReference>
<dbReference type="InterPro" id="IPR033844">
    <property type="entry name" value="ASRGL1_meta"/>
</dbReference>
<reference evidence="7 8" key="1">
    <citation type="journal article" date="2022" name="Allergy">
        <title>Genome assembly and annotation of Periplaneta americana reveal a comprehensive cockroach allergen profile.</title>
        <authorList>
            <person name="Wang L."/>
            <person name="Xiong Q."/>
            <person name="Saelim N."/>
            <person name="Wang L."/>
            <person name="Nong W."/>
            <person name="Wan A.T."/>
            <person name="Shi M."/>
            <person name="Liu X."/>
            <person name="Cao Q."/>
            <person name="Hui J.H.L."/>
            <person name="Sookrung N."/>
            <person name="Leung T.F."/>
            <person name="Tungtrongchitr A."/>
            <person name="Tsui S.K.W."/>
        </authorList>
    </citation>
    <scope>NUCLEOTIDE SEQUENCE [LARGE SCALE GENOMIC DNA]</scope>
    <source>
        <strain evidence="7">PWHHKU_190912</strain>
    </source>
</reference>
<evidence type="ECO:0000256" key="6">
    <source>
        <dbReference type="ARBA" id="ARBA00049366"/>
    </source>
</evidence>
<dbReference type="Proteomes" id="UP001148838">
    <property type="component" value="Unassembled WGS sequence"/>
</dbReference>
<comment type="catalytic activity">
    <reaction evidence="1">
        <text>Cleavage of a beta-linked Asp residue from the N-terminus of a polypeptide.</text>
        <dbReference type="EC" id="3.4.19.5"/>
    </reaction>
</comment>
<protein>
    <submittedName>
        <fullName evidence="7">Uncharacterized protein</fullName>
    </submittedName>
</protein>
<proteinExistence type="inferred from homology"/>
<comment type="similarity">
    <text evidence="2">Belongs to the Ntn-hydrolase family.</text>
</comment>
<keyword evidence="8" id="KW-1185">Reference proteome</keyword>
<organism evidence="7 8">
    <name type="scientific">Periplaneta americana</name>
    <name type="common">American cockroach</name>
    <name type="synonym">Blatta americana</name>
    <dbReference type="NCBI Taxonomy" id="6978"/>
    <lineage>
        <taxon>Eukaryota</taxon>
        <taxon>Metazoa</taxon>
        <taxon>Ecdysozoa</taxon>
        <taxon>Arthropoda</taxon>
        <taxon>Hexapoda</taxon>
        <taxon>Insecta</taxon>
        <taxon>Pterygota</taxon>
        <taxon>Neoptera</taxon>
        <taxon>Polyneoptera</taxon>
        <taxon>Dictyoptera</taxon>
        <taxon>Blattodea</taxon>
        <taxon>Blattoidea</taxon>
        <taxon>Blattidae</taxon>
        <taxon>Blattinae</taxon>
        <taxon>Periplaneta</taxon>
    </lineage>
</organism>
<dbReference type="PANTHER" id="PTHR10188:SF41">
    <property type="entry name" value="ISOASPARTYL PEPTIDASE_L-ASPARAGINASE"/>
    <property type="match status" value="1"/>
</dbReference>
<dbReference type="Pfam" id="PF01112">
    <property type="entry name" value="Asparaginase_2"/>
    <property type="match status" value="1"/>
</dbReference>
<dbReference type="InterPro" id="IPR000246">
    <property type="entry name" value="Peptidase_T2"/>
</dbReference>
<evidence type="ECO:0000256" key="2">
    <source>
        <dbReference type="ARBA" id="ARBA00010872"/>
    </source>
</evidence>
<sequence>MVQPVVLVHGGAGDIPDNRVQLKIDGVCRAAKKGYAVLTSGGSVIDAVQAAVQVMEDDEAFNAGYGSVLNEDGEVEMDAIVMEGRDLKTGAVGAIKNVAHPVDVARLVMEKTPHVLLVGEGAKKFANDQGIPDVPVGYLVTKFAKQSLAQIKSGSGTPTSELGGVGTVGAVAVDTDGHLAVATSTGGTSGKMVGRVGDTPLPGCGGFADDDVGAVSTTGHGESIMRFCLAHTILELMKQGKFANEATKDACEAMTERVGDTAGAITLSNRGEVGISFTSRRMAWAYVTGENICYGIEQNDETCENVKSCKRGK</sequence>
<dbReference type="EMBL" id="JAJSOF020000013">
    <property type="protein sequence ID" value="KAJ4443544.1"/>
    <property type="molecule type" value="Genomic_DNA"/>
</dbReference>
<comment type="catalytic activity">
    <reaction evidence="6">
        <text>L-asparagine + H2O = L-aspartate + NH4(+)</text>
        <dbReference type="Rhea" id="RHEA:21016"/>
        <dbReference type="ChEBI" id="CHEBI:15377"/>
        <dbReference type="ChEBI" id="CHEBI:28938"/>
        <dbReference type="ChEBI" id="CHEBI:29991"/>
        <dbReference type="ChEBI" id="CHEBI:58048"/>
        <dbReference type="EC" id="3.5.1.1"/>
    </reaction>
</comment>
<evidence type="ECO:0000313" key="7">
    <source>
        <dbReference type="EMBL" id="KAJ4443544.1"/>
    </source>
</evidence>
<keyword evidence="3" id="KW-0645">Protease</keyword>
<gene>
    <name evidence="7" type="ORF">ANN_05217</name>
</gene>
<comment type="caution">
    <text evidence="7">The sequence shown here is derived from an EMBL/GenBank/DDBJ whole genome shotgun (WGS) entry which is preliminary data.</text>
</comment>
<dbReference type="Gene3D" id="3.60.20.30">
    <property type="entry name" value="(Glycosyl)asparaginase"/>
    <property type="match status" value="1"/>
</dbReference>
<keyword evidence="5" id="KW-0068">Autocatalytic cleavage</keyword>
<evidence type="ECO:0000256" key="4">
    <source>
        <dbReference type="ARBA" id="ARBA00022801"/>
    </source>
</evidence>
<keyword evidence="4" id="KW-0378">Hydrolase</keyword>
<evidence type="ECO:0000256" key="5">
    <source>
        <dbReference type="ARBA" id="ARBA00022813"/>
    </source>
</evidence>
<dbReference type="PANTHER" id="PTHR10188">
    <property type="entry name" value="L-ASPARAGINASE"/>
    <property type="match status" value="1"/>
</dbReference>
<evidence type="ECO:0000256" key="3">
    <source>
        <dbReference type="ARBA" id="ARBA00022670"/>
    </source>
</evidence>
<evidence type="ECO:0000256" key="1">
    <source>
        <dbReference type="ARBA" id="ARBA00000306"/>
    </source>
</evidence>
<dbReference type="InterPro" id="IPR029055">
    <property type="entry name" value="Ntn_hydrolases_N"/>
</dbReference>
<dbReference type="SUPFAM" id="SSF56235">
    <property type="entry name" value="N-terminal nucleophile aminohydrolases (Ntn hydrolases)"/>
    <property type="match status" value="1"/>
</dbReference>
<name>A0ABQ8TAM2_PERAM</name>